<evidence type="ECO:0000256" key="2">
    <source>
        <dbReference type="SAM" id="Phobius"/>
    </source>
</evidence>
<dbReference type="AlphaFoldDB" id="A0A6J6YMA5"/>
<evidence type="ECO:0000313" key="3">
    <source>
        <dbReference type="EMBL" id="CAB4810671.1"/>
    </source>
</evidence>
<reference evidence="3" key="1">
    <citation type="submission" date="2020-05" db="EMBL/GenBank/DDBJ databases">
        <authorList>
            <person name="Chiriac C."/>
            <person name="Salcher M."/>
            <person name="Ghai R."/>
            <person name="Kavagutti S V."/>
        </authorList>
    </citation>
    <scope>NUCLEOTIDE SEQUENCE</scope>
</reference>
<feature type="transmembrane region" description="Helical" evidence="2">
    <location>
        <begin position="41"/>
        <end position="61"/>
    </location>
</feature>
<evidence type="ECO:0000256" key="1">
    <source>
        <dbReference type="SAM" id="MobiDB-lite"/>
    </source>
</evidence>
<sequence length="444" mass="47729">MSGITDDQLSEDLLPGTEAVDPGETTPDATPRKQRSLRRRVLRYTALVVAALLIPVSISYIRALTGPGYDSAAARTVQWARDHHMGSLVDWAERHWFDKNQAKVGGEPDPNAVGPNIAGAVAAPTTVPSTTAVTTTAPTDTGAATGLSPAVPTTSTTVAVARRLPPPVSLQSPLPTPFRGEGRWTGFGPLIEGEPGAYATTVRPDVEHSSISIGVVWFDPAAVRFRLFPGDNSPNRPWDRRPYVPVPDRKSLLAAFAGGFRLNESNGGMLLGGKEIRPMRVGAATFAFGLDGKPLLGNWGVEVPINGTYDSVRQNLDLIVDDGVMNPLLETDPNNQWGFTGPNNNSFVWRSGVGILADGAIVWVGGNGLSVVSLAKVFVRIGAVRAMQLEINREWVQLNTYIVTPEGKIFGKRLLTGMRGPDNRWLALDTRDFVAVFGRSELQP</sequence>
<protein>
    <submittedName>
        <fullName evidence="3">Unannotated protein</fullName>
    </submittedName>
</protein>
<dbReference type="EMBL" id="CAFAAJ010000100">
    <property type="protein sequence ID" value="CAB4810671.1"/>
    <property type="molecule type" value="Genomic_DNA"/>
</dbReference>
<keyword evidence="2" id="KW-0472">Membrane</keyword>
<feature type="region of interest" description="Disordered" evidence="1">
    <location>
        <begin position="1"/>
        <end position="34"/>
    </location>
</feature>
<organism evidence="3">
    <name type="scientific">freshwater metagenome</name>
    <dbReference type="NCBI Taxonomy" id="449393"/>
    <lineage>
        <taxon>unclassified sequences</taxon>
        <taxon>metagenomes</taxon>
        <taxon>ecological metagenomes</taxon>
    </lineage>
</organism>
<proteinExistence type="predicted"/>
<accession>A0A6J6YMA5</accession>
<keyword evidence="2" id="KW-0812">Transmembrane</keyword>
<gene>
    <name evidence="3" type="ORF">UFOPK3001_01524</name>
</gene>
<name>A0A6J6YMA5_9ZZZZ</name>
<keyword evidence="2" id="KW-1133">Transmembrane helix</keyword>